<comment type="catalytic activity">
    <reaction evidence="1 7">
        <text>7,8-dihydroneopterin = 6-hydroxymethyl-7,8-dihydropterin + glycolaldehyde</text>
        <dbReference type="Rhea" id="RHEA:10540"/>
        <dbReference type="ChEBI" id="CHEBI:17001"/>
        <dbReference type="ChEBI" id="CHEBI:17071"/>
        <dbReference type="ChEBI" id="CHEBI:44841"/>
        <dbReference type="EC" id="4.1.2.25"/>
    </reaction>
</comment>
<keyword evidence="5 7" id="KW-0456">Lyase</keyword>
<evidence type="ECO:0000256" key="5">
    <source>
        <dbReference type="ARBA" id="ARBA00023239"/>
    </source>
</evidence>
<dbReference type="NCBIfam" id="TIGR00526">
    <property type="entry name" value="folB_dom"/>
    <property type="match status" value="1"/>
</dbReference>
<comment type="similarity">
    <text evidence="3 7">Belongs to the DHNA family.</text>
</comment>
<dbReference type="SMART" id="SM00905">
    <property type="entry name" value="FolB"/>
    <property type="match status" value="1"/>
</dbReference>
<dbReference type="NCBIfam" id="TIGR00525">
    <property type="entry name" value="folB"/>
    <property type="match status" value="1"/>
</dbReference>
<gene>
    <name evidence="9" type="ORF">FD35_GL000481</name>
</gene>
<dbReference type="EC" id="4.1.2.25" evidence="7"/>
<feature type="domain" description="Dihydroneopterin aldolase/epimerase" evidence="8">
    <location>
        <begin position="4"/>
        <end position="117"/>
    </location>
</feature>
<dbReference type="GO" id="GO:0046656">
    <property type="term" value="P:folic acid biosynthetic process"/>
    <property type="evidence" value="ECO:0007669"/>
    <property type="project" value="UniProtKB-UniRule"/>
</dbReference>
<evidence type="ECO:0000313" key="9">
    <source>
        <dbReference type="EMBL" id="KRL57460.1"/>
    </source>
</evidence>
<dbReference type="PATRIC" id="fig|1114972.6.peg.480"/>
<dbReference type="PANTHER" id="PTHR42844:SF1">
    <property type="entry name" value="DIHYDRONEOPTERIN ALDOLASE 1-RELATED"/>
    <property type="match status" value="1"/>
</dbReference>
<comment type="caution">
    <text evidence="9">The sequence shown here is derived from an EMBL/GenBank/DDBJ whole genome shotgun (WGS) entry which is preliminary data.</text>
</comment>
<sequence length="121" mass="13808">MGKIRINNMQFHTYNGVFPEEKKLGQRLEMDVELNYPIETKVHDDDLTTTIHYGHVYDDIESFVSNHSYDLIESLANNTLTMLQEKYPEATGVTLRVRKYSVPIAGIFDNVEIEVAGGDAQ</sequence>
<reference evidence="9 10" key="1">
    <citation type="journal article" date="2015" name="Genome Announc.">
        <title>Expanding the biotechnology potential of lactobacilli through comparative genomics of 213 strains and associated genera.</title>
        <authorList>
            <person name="Sun Z."/>
            <person name="Harris H.M."/>
            <person name="McCann A."/>
            <person name="Guo C."/>
            <person name="Argimon S."/>
            <person name="Zhang W."/>
            <person name="Yang X."/>
            <person name="Jeffery I.B."/>
            <person name="Cooney J.C."/>
            <person name="Kagawa T.F."/>
            <person name="Liu W."/>
            <person name="Song Y."/>
            <person name="Salvetti E."/>
            <person name="Wrobel A."/>
            <person name="Rasinkangas P."/>
            <person name="Parkhill J."/>
            <person name="Rea M.C."/>
            <person name="O'Sullivan O."/>
            <person name="Ritari J."/>
            <person name="Douillard F.P."/>
            <person name="Paul Ross R."/>
            <person name="Yang R."/>
            <person name="Briner A.E."/>
            <person name="Felis G.E."/>
            <person name="de Vos W.M."/>
            <person name="Barrangou R."/>
            <person name="Klaenhammer T.R."/>
            <person name="Caufield P.W."/>
            <person name="Cui Y."/>
            <person name="Zhang H."/>
            <person name="O'Toole P.W."/>
        </authorList>
    </citation>
    <scope>NUCLEOTIDE SEQUENCE [LARGE SCALE GENOMIC DNA]</scope>
    <source>
        <strain evidence="9 10">DSM 15814</strain>
    </source>
</reference>
<dbReference type="RefSeq" id="WP_017261636.1">
    <property type="nucleotide sequence ID" value="NZ_AUAW01000001.1"/>
</dbReference>
<dbReference type="GO" id="GO:0004150">
    <property type="term" value="F:dihydroneopterin aldolase activity"/>
    <property type="evidence" value="ECO:0007669"/>
    <property type="project" value="UniProtKB-UniRule"/>
</dbReference>
<organism evidence="9 10">
    <name type="scientific">Furfurilactobacillus rossiae DSM 15814</name>
    <dbReference type="NCBI Taxonomy" id="1114972"/>
    <lineage>
        <taxon>Bacteria</taxon>
        <taxon>Bacillati</taxon>
        <taxon>Bacillota</taxon>
        <taxon>Bacilli</taxon>
        <taxon>Lactobacillales</taxon>
        <taxon>Lactobacillaceae</taxon>
        <taxon>Furfurilactobacillus</taxon>
    </lineage>
</organism>
<dbReference type="GO" id="GO:0046654">
    <property type="term" value="P:tetrahydrofolate biosynthetic process"/>
    <property type="evidence" value="ECO:0007669"/>
    <property type="project" value="UniProtKB-UniRule"/>
</dbReference>
<evidence type="ECO:0000256" key="6">
    <source>
        <dbReference type="ARBA" id="ARBA00037702"/>
    </source>
</evidence>
<dbReference type="PANTHER" id="PTHR42844">
    <property type="entry name" value="DIHYDRONEOPTERIN ALDOLASE 1-RELATED"/>
    <property type="match status" value="1"/>
</dbReference>
<comment type="function">
    <text evidence="6 7">Catalyzes the conversion of 7,8-dihydroneopterin to 6-hydroxymethyl-7,8-dihydropterin.</text>
</comment>
<evidence type="ECO:0000256" key="3">
    <source>
        <dbReference type="ARBA" id="ARBA00005708"/>
    </source>
</evidence>
<keyword evidence="4 7" id="KW-0289">Folate biosynthesis</keyword>
<evidence type="ECO:0000313" key="10">
    <source>
        <dbReference type="Proteomes" id="UP000051999"/>
    </source>
</evidence>
<protein>
    <recommendedName>
        <fullName evidence="7">7,8-dihydroneopterin aldolase</fullName>
        <ecNumber evidence="7">4.1.2.25</ecNumber>
    </recommendedName>
</protein>
<evidence type="ECO:0000256" key="7">
    <source>
        <dbReference type="RuleBase" id="RU362079"/>
    </source>
</evidence>
<evidence type="ECO:0000259" key="8">
    <source>
        <dbReference type="SMART" id="SM00905"/>
    </source>
</evidence>
<keyword evidence="10" id="KW-1185">Reference proteome</keyword>
<evidence type="ECO:0000256" key="1">
    <source>
        <dbReference type="ARBA" id="ARBA00001353"/>
    </source>
</evidence>
<dbReference type="InterPro" id="IPR043133">
    <property type="entry name" value="GTP-CH-I_C/QueF"/>
</dbReference>
<dbReference type="eggNOG" id="COG1539">
    <property type="taxonomic scope" value="Bacteria"/>
</dbReference>
<dbReference type="AlphaFoldDB" id="A0A0R1RQT5"/>
<dbReference type="Proteomes" id="UP000051999">
    <property type="component" value="Unassembled WGS sequence"/>
</dbReference>
<proteinExistence type="inferred from homology"/>
<dbReference type="GO" id="GO:0005737">
    <property type="term" value="C:cytoplasm"/>
    <property type="evidence" value="ECO:0007669"/>
    <property type="project" value="TreeGrafter"/>
</dbReference>
<dbReference type="UniPathway" id="UPA00077">
    <property type="reaction ID" value="UER00154"/>
</dbReference>
<dbReference type="OrthoDB" id="9803748at2"/>
<dbReference type="InterPro" id="IPR006156">
    <property type="entry name" value="Dihydroneopterin_aldolase"/>
</dbReference>
<name>A0A0R1RQT5_9LACO</name>
<evidence type="ECO:0000256" key="2">
    <source>
        <dbReference type="ARBA" id="ARBA00005013"/>
    </source>
</evidence>
<dbReference type="STRING" id="1114972.FD35_GL000481"/>
<evidence type="ECO:0000256" key="4">
    <source>
        <dbReference type="ARBA" id="ARBA00022909"/>
    </source>
</evidence>
<dbReference type="Pfam" id="PF02152">
    <property type="entry name" value="FolB"/>
    <property type="match status" value="1"/>
</dbReference>
<dbReference type="SUPFAM" id="SSF55620">
    <property type="entry name" value="Tetrahydrobiopterin biosynthesis enzymes-like"/>
    <property type="match status" value="1"/>
</dbReference>
<dbReference type="Gene3D" id="3.30.1130.10">
    <property type="match status" value="1"/>
</dbReference>
<comment type="pathway">
    <text evidence="2 7">Cofactor biosynthesis; tetrahydrofolate biosynthesis; 2-amino-4-hydroxy-6-hydroxymethyl-7,8-dihydropteridine diphosphate from 7,8-dihydroneopterin triphosphate: step 3/4.</text>
</comment>
<accession>A0A0R1RQT5</accession>
<dbReference type="InterPro" id="IPR006157">
    <property type="entry name" value="FolB_dom"/>
</dbReference>
<dbReference type="EMBL" id="AZFF01000001">
    <property type="protein sequence ID" value="KRL57460.1"/>
    <property type="molecule type" value="Genomic_DNA"/>
</dbReference>